<evidence type="ECO:0000313" key="2">
    <source>
        <dbReference type="EMBL" id="KAK3096831.1"/>
    </source>
</evidence>
<evidence type="ECO:0000313" key="3">
    <source>
        <dbReference type="Proteomes" id="UP001186944"/>
    </source>
</evidence>
<dbReference type="EMBL" id="VSWD01000007">
    <property type="protein sequence ID" value="KAK3096831.1"/>
    <property type="molecule type" value="Genomic_DNA"/>
</dbReference>
<feature type="compositionally biased region" description="Low complexity" evidence="1">
    <location>
        <begin position="112"/>
        <end position="126"/>
    </location>
</feature>
<feature type="region of interest" description="Disordered" evidence="1">
    <location>
        <begin position="110"/>
        <end position="136"/>
    </location>
</feature>
<comment type="caution">
    <text evidence="2">The sequence shown here is derived from an EMBL/GenBank/DDBJ whole genome shotgun (WGS) entry which is preliminary data.</text>
</comment>
<proteinExistence type="predicted"/>
<gene>
    <name evidence="2" type="ORF">FSP39_003783</name>
</gene>
<feature type="compositionally biased region" description="Acidic residues" evidence="1">
    <location>
        <begin position="127"/>
        <end position="136"/>
    </location>
</feature>
<protein>
    <submittedName>
        <fullName evidence="2">Uncharacterized protein</fullName>
    </submittedName>
</protein>
<dbReference type="AlphaFoldDB" id="A0AA88Y2Y6"/>
<reference evidence="2" key="1">
    <citation type="submission" date="2019-08" db="EMBL/GenBank/DDBJ databases">
        <title>The improved chromosome-level genome for the pearl oyster Pinctada fucata martensii using PacBio sequencing and Hi-C.</title>
        <authorList>
            <person name="Zheng Z."/>
        </authorList>
    </citation>
    <scope>NUCLEOTIDE SEQUENCE</scope>
    <source>
        <strain evidence="2">ZZ-2019</strain>
        <tissue evidence="2">Adductor muscle</tissue>
    </source>
</reference>
<keyword evidence="3" id="KW-1185">Reference proteome</keyword>
<dbReference type="Proteomes" id="UP001186944">
    <property type="component" value="Unassembled WGS sequence"/>
</dbReference>
<evidence type="ECO:0000256" key="1">
    <source>
        <dbReference type="SAM" id="MobiDB-lite"/>
    </source>
</evidence>
<organism evidence="2 3">
    <name type="scientific">Pinctada imbricata</name>
    <name type="common">Atlantic pearl-oyster</name>
    <name type="synonym">Pinctada martensii</name>
    <dbReference type="NCBI Taxonomy" id="66713"/>
    <lineage>
        <taxon>Eukaryota</taxon>
        <taxon>Metazoa</taxon>
        <taxon>Spiralia</taxon>
        <taxon>Lophotrochozoa</taxon>
        <taxon>Mollusca</taxon>
        <taxon>Bivalvia</taxon>
        <taxon>Autobranchia</taxon>
        <taxon>Pteriomorphia</taxon>
        <taxon>Pterioida</taxon>
        <taxon>Pterioidea</taxon>
        <taxon>Pteriidae</taxon>
        <taxon>Pinctada</taxon>
    </lineage>
</organism>
<name>A0AA88Y2Y6_PINIB</name>
<sequence>MMFGKTTASLRQLAARSIFHHCFLKGSCCLAKLMPSDTLKMRFSNADLSQMDVYDEYINFVLNKTVLRALVVRLNLPQDSLVNFEVELLLHQLSSKFSSFKIIQPESFYSNSDDSAVSEDSQSSSLEEGDSDLEYW</sequence>
<accession>A0AA88Y2Y6</accession>